<dbReference type="InterPro" id="IPR050268">
    <property type="entry name" value="NADH-dep_flavin_reductase"/>
</dbReference>
<sequence>MTDEALSNGFKQAMRRLATTVALITSGKGDNWAGMAATAVVSVCAEPPTILVAVNRSASLYPTLHAEQRFCVNLLSERHKDLVGIFSGKKKGRERFEDGAWTAGECGLPILSDALSALMCKTVSTVDVGTHTLFIGEVESIENHMDIDPLIWVDGGMASAAR</sequence>
<dbReference type="InterPro" id="IPR012349">
    <property type="entry name" value="Split_barrel_FMN-bd"/>
</dbReference>
<dbReference type="PANTHER" id="PTHR30466">
    <property type="entry name" value="FLAVIN REDUCTASE"/>
    <property type="match status" value="1"/>
</dbReference>
<dbReference type="SUPFAM" id="SSF50475">
    <property type="entry name" value="FMN-binding split barrel"/>
    <property type="match status" value="1"/>
</dbReference>
<evidence type="ECO:0000313" key="3">
    <source>
        <dbReference type="EMBL" id="RVT91320.1"/>
    </source>
</evidence>
<gene>
    <name evidence="3" type="ORF">EOD43_14990</name>
</gene>
<dbReference type="AlphaFoldDB" id="A0A437M0T6"/>
<proteinExistence type="predicted"/>
<dbReference type="Pfam" id="PF01613">
    <property type="entry name" value="Flavin_Reduct"/>
    <property type="match status" value="1"/>
</dbReference>
<dbReference type="GO" id="GO:0042602">
    <property type="term" value="F:riboflavin reductase (NADPH) activity"/>
    <property type="evidence" value="ECO:0007669"/>
    <property type="project" value="TreeGrafter"/>
</dbReference>
<reference evidence="3 4" key="1">
    <citation type="submission" date="2019-01" db="EMBL/GenBank/DDBJ databases">
        <authorList>
            <person name="Chen W.-M."/>
        </authorList>
    </citation>
    <scope>NUCLEOTIDE SEQUENCE [LARGE SCALE GENOMIC DNA]</scope>
    <source>
        <strain evidence="3 4">CCP-7</strain>
    </source>
</reference>
<dbReference type="Gene3D" id="2.30.110.10">
    <property type="entry name" value="Electron Transport, Fmn-binding Protein, Chain A"/>
    <property type="match status" value="1"/>
</dbReference>
<organism evidence="3 4">
    <name type="scientific">Sphingomonas crocodyli</name>
    <dbReference type="NCBI Taxonomy" id="1979270"/>
    <lineage>
        <taxon>Bacteria</taxon>
        <taxon>Pseudomonadati</taxon>
        <taxon>Pseudomonadota</taxon>
        <taxon>Alphaproteobacteria</taxon>
        <taxon>Sphingomonadales</taxon>
        <taxon>Sphingomonadaceae</taxon>
        <taxon>Sphingomonas</taxon>
    </lineage>
</organism>
<dbReference type="InterPro" id="IPR002563">
    <property type="entry name" value="Flavin_Rdtase-like_dom"/>
</dbReference>
<dbReference type="GO" id="GO:0010181">
    <property type="term" value="F:FMN binding"/>
    <property type="evidence" value="ECO:0007669"/>
    <property type="project" value="InterPro"/>
</dbReference>
<evidence type="ECO:0000313" key="4">
    <source>
        <dbReference type="Proteomes" id="UP000282971"/>
    </source>
</evidence>
<evidence type="ECO:0000259" key="2">
    <source>
        <dbReference type="SMART" id="SM00903"/>
    </source>
</evidence>
<keyword evidence="1" id="KW-0560">Oxidoreductase</keyword>
<name>A0A437M0T6_9SPHN</name>
<dbReference type="EMBL" id="SACN01000002">
    <property type="protein sequence ID" value="RVT91320.1"/>
    <property type="molecule type" value="Genomic_DNA"/>
</dbReference>
<protein>
    <submittedName>
        <fullName evidence="3">Flavin reductase</fullName>
    </submittedName>
</protein>
<dbReference type="GO" id="GO:0006208">
    <property type="term" value="P:pyrimidine nucleobase catabolic process"/>
    <property type="evidence" value="ECO:0007669"/>
    <property type="project" value="TreeGrafter"/>
</dbReference>
<dbReference type="Proteomes" id="UP000282971">
    <property type="component" value="Unassembled WGS sequence"/>
</dbReference>
<keyword evidence="4" id="KW-1185">Reference proteome</keyword>
<comment type="caution">
    <text evidence="3">The sequence shown here is derived from an EMBL/GenBank/DDBJ whole genome shotgun (WGS) entry which is preliminary data.</text>
</comment>
<evidence type="ECO:0000256" key="1">
    <source>
        <dbReference type="ARBA" id="ARBA00023002"/>
    </source>
</evidence>
<dbReference type="SMART" id="SM00903">
    <property type="entry name" value="Flavin_Reduct"/>
    <property type="match status" value="1"/>
</dbReference>
<accession>A0A437M0T6</accession>
<dbReference type="OrthoDB" id="9789254at2"/>
<dbReference type="PANTHER" id="PTHR30466:SF1">
    <property type="entry name" value="FMN REDUCTASE (NADH) RUTF"/>
    <property type="match status" value="1"/>
</dbReference>
<feature type="domain" description="Flavin reductase like" evidence="2">
    <location>
        <begin position="14"/>
        <end position="159"/>
    </location>
</feature>